<evidence type="ECO:0000313" key="3">
    <source>
        <dbReference type="EMBL" id="MBM0275263.1"/>
    </source>
</evidence>
<name>A0ABS1YD27_9ACTN</name>
<dbReference type="PROSITE" id="PS50943">
    <property type="entry name" value="HTH_CROC1"/>
    <property type="match status" value="1"/>
</dbReference>
<feature type="domain" description="HTH cro/C1-type" evidence="2">
    <location>
        <begin position="56"/>
        <end position="111"/>
    </location>
</feature>
<dbReference type="Gene3D" id="1.10.260.40">
    <property type="entry name" value="lambda repressor-like DNA-binding domains"/>
    <property type="match status" value="1"/>
</dbReference>
<accession>A0ABS1YD27</accession>
<dbReference type="EMBL" id="JAEVHL010000020">
    <property type="protein sequence ID" value="MBM0275263.1"/>
    <property type="molecule type" value="Genomic_DNA"/>
</dbReference>
<dbReference type="CDD" id="cd00093">
    <property type="entry name" value="HTH_XRE"/>
    <property type="match status" value="1"/>
</dbReference>
<gene>
    <name evidence="3" type="ORF">JM949_07230</name>
</gene>
<protein>
    <submittedName>
        <fullName evidence="3">Helix-turn-helix transcriptional regulator</fullName>
    </submittedName>
</protein>
<dbReference type="InterPro" id="IPR001387">
    <property type="entry name" value="Cro/C1-type_HTH"/>
</dbReference>
<organism evidence="3 4">
    <name type="scientific">Micromonospora tarensis</name>
    <dbReference type="NCBI Taxonomy" id="2806100"/>
    <lineage>
        <taxon>Bacteria</taxon>
        <taxon>Bacillati</taxon>
        <taxon>Actinomycetota</taxon>
        <taxon>Actinomycetes</taxon>
        <taxon>Micromonosporales</taxon>
        <taxon>Micromonosporaceae</taxon>
        <taxon>Micromonospora</taxon>
    </lineage>
</organism>
<feature type="region of interest" description="Disordered" evidence="1">
    <location>
        <begin position="1"/>
        <end position="24"/>
    </location>
</feature>
<keyword evidence="4" id="KW-1185">Reference proteome</keyword>
<reference evidence="3 4" key="1">
    <citation type="submission" date="2021-01" db="EMBL/GenBank/DDBJ databases">
        <title>Draft genome sequence of Micromonospora sp. strain STR1s_6.</title>
        <authorList>
            <person name="Karlyshev A."/>
            <person name="Jawad R."/>
        </authorList>
    </citation>
    <scope>NUCLEOTIDE SEQUENCE [LARGE SCALE GENOMIC DNA]</scope>
    <source>
        <strain evidence="3 4">STR1S-6</strain>
    </source>
</reference>
<comment type="caution">
    <text evidence="3">The sequence shown here is derived from an EMBL/GenBank/DDBJ whole genome shotgun (WGS) entry which is preliminary data.</text>
</comment>
<proteinExistence type="predicted"/>
<evidence type="ECO:0000259" key="2">
    <source>
        <dbReference type="PROSITE" id="PS50943"/>
    </source>
</evidence>
<dbReference type="SUPFAM" id="SSF47413">
    <property type="entry name" value="lambda repressor-like DNA-binding domains"/>
    <property type="match status" value="1"/>
</dbReference>
<dbReference type="Proteomes" id="UP000622245">
    <property type="component" value="Unassembled WGS sequence"/>
</dbReference>
<dbReference type="SMART" id="SM00530">
    <property type="entry name" value="HTH_XRE"/>
    <property type="match status" value="1"/>
</dbReference>
<sequence length="440" mass="46847">MARTGPSRWRRRSGRPRSSGFWSRPRRSGYRLRRRLGRCRIGGGVVSGDVPIGRRVAYLRVRRKLSQQSFADRLGKSKSWVDKVERGVRSLERVSTIRDIVAVLRVDASTLLGRDAQPAASAECAEGVARIRSALSAYDMAPGRPAGRRPVLSPDRLGREIGHAWTTYQHARHPRLVELLPGLLGEVRRAQSHDPALARALVVETYRVTAAVLVKLGEASLAWLAADRAMSAAAGDRVLLACAAVQLGQALRASAGTRSVLLAAAYRIAPPDPAEGPPSEVALCGALLVQAALVAAASGDDRAAGDLLDEATEMAARIGDGHDHHWTAFGPTAVELARVAAAVDVGEGAAAVARHEAAVRRDGWRWLPLEHRAAHLVDAARAYLQVGDAGSAARLLTQADRAAPAEVRHRPAVREVVGQVARAPDASATITELAIGLGLV</sequence>
<dbReference type="Pfam" id="PF13560">
    <property type="entry name" value="HTH_31"/>
    <property type="match status" value="1"/>
</dbReference>
<evidence type="ECO:0000256" key="1">
    <source>
        <dbReference type="SAM" id="MobiDB-lite"/>
    </source>
</evidence>
<evidence type="ECO:0000313" key="4">
    <source>
        <dbReference type="Proteomes" id="UP000622245"/>
    </source>
</evidence>
<dbReference type="InterPro" id="IPR010982">
    <property type="entry name" value="Lambda_DNA-bd_dom_sf"/>
</dbReference>